<name>A0AAN8QEC5_PATCE</name>
<gene>
    <name evidence="3" type="ORF">SNE40_002542</name>
</gene>
<dbReference type="Gene3D" id="3.30.160.60">
    <property type="entry name" value="Classic Zinc Finger"/>
    <property type="match status" value="1"/>
</dbReference>
<keyword evidence="1" id="KW-0863">Zinc-finger</keyword>
<proteinExistence type="predicted"/>
<evidence type="ECO:0000313" key="3">
    <source>
        <dbReference type="EMBL" id="KAK6190746.1"/>
    </source>
</evidence>
<keyword evidence="4" id="KW-1185">Reference proteome</keyword>
<accession>A0AAN8QEC5</accession>
<dbReference type="AlphaFoldDB" id="A0AAN8QEC5"/>
<organism evidence="3 4">
    <name type="scientific">Patella caerulea</name>
    <name type="common">Rayed Mediterranean limpet</name>
    <dbReference type="NCBI Taxonomy" id="87958"/>
    <lineage>
        <taxon>Eukaryota</taxon>
        <taxon>Metazoa</taxon>
        <taxon>Spiralia</taxon>
        <taxon>Lophotrochozoa</taxon>
        <taxon>Mollusca</taxon>
        <taxon>Gastropoda</taxon>
        <taxon>Patellogastropoda</taxon>
        <taxon>Patelloidea</taxon>
        <taxon>Patellidae</taxon>
        <taxon>Patella</taxon>
    </lineage>
</organism>
<keyword evidence="1" id="KW-0479">Metal-binding</keyword>
<comment type="caution">
    <text evidence="3">The sequence shown here is derived from an EMBL/GenBank/DDBJ whole genome shotgun (WGS) entry which is preliminary data.</text>
</comment>
<dbReference type="PROSITE" id="PS50157">
    <property type="entry name" value="ZINC_FINGER_C2H2_2"/>
    <property type="match status" value="1"/>
</dbReference>
<evidence type="ECO:0000259" key="2">
    <source>
        <dbReference type="PROSITE" id="PS50157"/>
    </source>
</evidence>
<keyword evidence="1" id="KW-0862">Zinc</keyword>
<evidence type="ECO:0000256" key="1">
    <source>
        <dbReference type="PROSITE-ProRule" id="PRU00042"/>
    </source>
</evidence>
<sequence length="155" mass="17144">MEDDVDFDFLLDNEVLDQVDTKPNSEKGDVLSCSNCDKSFRSRVTYIKHCQGCTGGNGSYSCNQCSAVFHEPVALDHHIQQHRLDTIASARLHAANKKHEMESSIAAMASSSLKSDHACGVCGHKFSSLIALQEHIPFHRFKLLNNHSSTIHGFS</sequence>
<evidence type="ECO:0000313" key="4">
    <source>
        <dbReference type="Proteomes" id="UP001347796"/>
    </source>
</evidence>
<dbReference type="EMBL" id="JAZGQO010000002">
    <property type="protein sequence ID" value="KAK6190746.1"/>
    <property type="molecule type" value="Genomic_DNA"/>
</dbReference>
<dbReference type="PROSITE" id="PS00028">
    <property type="entry name" value="ZINC_FINGER_C2H2_1"/>
    <property type="match status" value="2"/>
</dbReference>
<dbReference type="InterPro" id="IPR013087">
    <property type="entry name" value="Znf_C2H2_type"/>
</dbReference>
<dbReference type="GO" id="GO:0008270">
    <property type="term" value="F:zinc ion binding"/>
    <property type="evidence" value="ECO:0007669"/>
    <property type="project" value="UniProtKB-KW"/>
</dbReference>
<dbReference type="InterPro" id="IPR036236">
    <property type="entry name" value="Znf_C2H2_sf"/>
</dbReference>
<reference evidence="3 4" key="1">
    <citation type="submission" date="2024-01" db="EMBL/GenBank/DDBJ databases">
        <title>The genome of the rayed Mediterranean limpet Patella caerulea (Linnaeus, 1758).</title>
        <authorList>
            <person name="Anh-Thu Weber A."/>
            <person name="Halstead-Nussloch G."/>
        </authorList>
    </citation>
    <scope>NUCLEOTIDE SEQUENCE [LARGE SCALE GENOMIC DNA]</scope>
    <source>
        <strain evidence="3">AATW-2023a</strain>
        <tissue evidence="3">Whole specimen</tissue>
    </source>
</reference>
<protein>
    <recommendedName>
        <fullName evidence="2">C2H2-type domain-containing protein</fullName>
    </recommendedName>
</protein>
<dbReference type="SMART" id="SM00355">
    <property type="entry name" value="ZnF_C2H2"/>
    <property type="match status" value="3"/>
</dbReference>
<dbReference type="Pfam" id="PF00096">
    <property type="entry name" value="zf-C2H2"/>
    <property type="match status" value="1"/>
</dbReference>
<dbReference type="Proteomes" id="UP001347796">
    <property type="component" value="Unassembled WGS sequence"/>
</dbReference>
<dbReference type="SUPFAM" id="SSF57667">
    <property type="entry name" value="beta-beta-alpha zinc fingers"/>
    <property type="match status" value="1"/>
</dbReference>
<feature type="domain" description="C2H2-type" evidence="2">
    <location>
        <begin position="60"/>
        <end position="87"/>
    </location>
</feature>